<evidence type="ECO:0000313" key="4">
    <source>
        <dbReference type="Proteomes" id="UP000327044"/>
    </source>
</evidence>
<dbReference type="EMBL" id="VVIM01000002">
    <property type="protein sequence ID" value="KAB0801998.1"/>
    <property type="molecule type" value="Genomic_DNA"/>
</dbReference>
<dbReference type="InParanoid" id="A0A5N4AXM2"/>
<dbReference type="InterPro" id="IPR052876">
    <property type="entry name" value="Insect_Hormone_Regulators"/>
</dbReference>
<name>A0A5N4AXM2_PHOPY</name>
<gene>
    <name evidence="2" type="ORF">PPYR_04184</name>
    <name evidence="3" type="ORF">PPYR_04194</name>
</gene>
<dbReference type="OrthoDB" id="5950649at2759"/>
<dbReference type="GO" id="GO:0005102">
    <property type="term" value="F:signaling receptor binding"/>
    <property type="evidence" value="ECO:0007669"/>
    <property type="project" value="TreeGrafter"/>
</dbReference>
<evidence type="ECO:0008006" key="5">
    <source>
        <dbReference type="Google" id="ProtNLM"/>
    </source>
</evidence>
<keyword evidence="4" id="KW-1185">Reference proteome</keyword>
<evidence type="ECO:0000313" key="3">
    <source>
        <dbReference type="EMBL" id="KAB0802008.1"/>
    </source>
</evidence>
<evidence type="ECO:0000256" key="1">
    <source>
        <dbReference type="SAM" id="SignalP"/>
    </source>
</evidence>
<reference evidence="2" key="2">
    <citation type="submission" date="2019-08" db="EMBL/GenBank/DDBJ databases">
        <authorList>
            <consortium name="Photinus pyralis genome working group"/>
            <person name="Fallon T.R."/>
            <person name="Sander Lower S.E."/>
            <person name="Weng J.-K."/>
        </authorList>
    </citation>
    <scope>NUCLEOTIDE SEQUENCE</scope>
    <source>
        <strain evidence="2">1611_PpyrPB1</strain>
        <tissue evidence="2">Whole body</tissue>
    </source>
</reference>
<feature type="chain" id="PRO_5036371579" description="Spaetzle domain-containing protein" evidence="1">
    <location>
        <begin position="29"/>
        <end position="196"/>
    </location>
</feature>
<feature type="signal peptide" evidence="1">
    <location>
        <begin position="1"/>
        <end position="28"/>
    </location>
</feature>
<reference evidence="2 4" key="1">
    <citation type="journal article" date="2018" name="Elife">
        <title>Firefly genomes illuminate parallel origins of bioluminescence in beetles.</title>
        <authorList>
            <person name="Fallon T.R."/>
            <person name="Lower S.E."/>
            <person name="Chang C.H."/>
            <person name="Bessho-Uehara M."/>
            <person name="Martin G.J."/>
            <person name="Bewick A.J."/>
            <person name="Behringer M."/>
            <person name="Debat H.J."/>
            <person name="Wong I."/>
            <person name="Day J.C."/>
            <person name="Suvorov A."/>
            <person name="Silva C.J."/>
            <person name="Stanger-Hall K.F."/>
            <person name="Hall D.W."/>
            <person name="Schmitz R.J."/>
            <person name="Nelson D.R."/>
            <person name="Lewis S.M."/>
            <person name="Shigenobu S."/>
            <person name="Bybee S.M."/>
            <person name="Larracuente A.M."/>
            <person name="Oba Y."/>
            <person name="Weng J.K."/>
        </authorList>
    </citation>
    <scope>NUCLEOTIDE SEQUENCE [LARGE SCALE GENOMIC DNA]</scope>
    <source>
        <strain evidence="2">1611_PpyrPB1</strain>
        <tissue evidence="2">Whole body</tissue>
    </source>
</reference>
<accession>A0A5N4AXM2</accession>
<proteinExistence type="predicted"/>
<dbReference type="InterPro" id="IPR029034">
    <property type="entry name" value="Cystine-knot_cytokine"/>
</dbReference>
<comment type="caution">
    <text evidence="2">The sequence shown here is derived from an EMBL/GenBank/DDBJ whole genome shotgun (WGS) entry which is preliminary data.</text>
</comment>
<sequence>MNILKIKNVTHPLFLITVLCLMWIHCQKIEFPEWDTKRDVQYFDTFMEKPLCAINSVNTCEDERNVAFFNWLFKNRKENSMTTQPFSTNKFSKSIRTVPLFQKKGLSCACKGEPEMKYLGIMYFPRQLPTIKCKPSSCLGGPYQCRPKEYKVHVLKQKQAEDLDVSDATCSSTPHSVRDFFIPEEITITVACECAP</sequence>
<keyword evidence="1" id="KW-0732">Signal</keyword>
<dbReference type="AlphaFoldDB" id="A0A5N4AXM2"/>
<dbReference type="EMBL" id="VVIM01000002">
    <property type="protein sequence ID" value="KAB0802008.1"/>
    <property type="molecule type" value="Genomic_DNA"/>
</dbReference>
<dbReference type="PANTHER" id="PTHR39940">
    <property type="entry name" value="PROTHORACICOTROPIC HORMONE, ISOFORM F"/>
    <property type="match status" value="1"/>
</dbReference>
<organism evidence="2 4">
    <name type="scientific">Photinus pyralis</name>
    <name type="common">Common eastern firefly</name>
    <name type="synonym">Lampyris pyralis</name>
    <dbReference type="NCBI Taxonomy" id="7054"/>
    <lineage>
        <taxon>Eukaryota</taxon>
        <taxon>Metazoa</taxon>
        <taxon>Ecdysozoa</taxon>
        <taxon>Arthropoda</taxon>
        <taxon>Hexapoda</taxon>
        <taxon>Insecta</taxon>
        <taxon>Pterygota</taxon>
        <taxon>Neoptera</taxon>
        <taxon>Endopterygota</taxon>
        <taxon>Coleoptera</taxon>
        <taxon>Polyphaga</taxon>
        <taxon>Elateriformia</taxon>
        <taxon>Elateroidea</taxon>
        <taxon>Lampyridae</taxon>
        <taxon>Lampyrinae</taxon>
        <taxon>Photinus</taxon>
    </lineage>
</organism>
<dbReference type="Proteomes" id="UP000327044">
    <property type="component" value="Unassembled WGS sequence"/>
</dbReference>
<evidence type="ECO:0000313" key="2">
    <source>
        <dbReference type="EMBL" id="KAB0801998.1"/>
    </source>
</evidence>
<dbReference type="SUPFAM" id="SSF57501">
    <property type="entry name" value="Cystine-knot cytokines"/>
    <property type="match status" value="1"/>
</dbReference>
<protein>
    <recommendedName>
        <fullName evidence="5">Spaetzle domain-containing protein</fullName>
    </recommendedName>
</protein>
<dbReference type="PANTHER" id="PTHR39940:SF1">
    <property type="entry name" value="PROTHORACICOTROPIC HORMONE, ISOFORM F"/>
    <property type="match status" value="1"/>
</dbReference>